<reference evidence="3" key="1">
    <citation type="journal article" date="2019" name="Int. J. Syst. Evol. Microbiol.">
        <title>The Global Catalogue of Microorganisms (GCM) 10K type strain sequencing project: providing services to taxonomists for standard genome sequencing and annotation.</title>
        <authorList>
            <consortium name="The Broad Institute Genomics Platform"/>
            <consortium name="The Broad Institute Genome Sequencing Center for Infectious Disease"/>
            <person name="Wu L."/>
            <person name="Ma J."/>
        </authorList>
    </citation>
    <scope>NUCLEOTIDE SEQUENCE [LARGE SCALE GENOMIC DNA]</scope>
    <source>
        <strain evidence="3">TBRC 1826</strain>
    </source>
</reference>
<dbReference type="CDD" id="cd00093">
    <property type="entry name" value="HTH_XRE"/>
    <property type="match status" value="1"/>
</dbReference>
<keyword evidence="3" id="KW-1185">Reference proteome</keyword>
<dbReference type="RefSeq" id="WP_378534875.1">
    <property type="nucleotide sequence ID" value="NZ_JBHSBH010000010.1"/>
</dbReference>
<comment type="caution">
    <text evidence="2">The sequence shown here is derived from an EMBL/GenBank/DDBJ whole genome shotgun (WGS) entry which is preliminary data.</text>
</comment>
<sequence length="251" mass="26918">MSFHAALKAQLEIAGISQRRLAQTVGWSPALISAFSTGKTNPKRDQVAAIDDALAAGGMLIRHWMDDRRRAAQPSWMRKIDDIDAMASEIRINQPTILPAVTQSLAYAVAIIEMGSPGLSPDAVHEAARKKVEKADRLLQPEGPHITVVVPMGVLRAATEIAPDALTHLLAVTESATVQVLPDGIHLAAALGAFRVISFTDRLPVAFVEHASGGGVIDHGPEVERFSIGVNRLAAWALDPAESRKKIEELT</sequence>
<dbReference type="Pfam" id="PF19054">
    <property type="entry name" value="DUF5753"/>
    <property type="match status" value="1"/>
</dbReference>
<dbReference type="Proteomes" id="UP001595847">
    <property type="component" value="Unassembled WGS sequence"/>
</dbReference>
<accession>A0ABV8FPC7</accession>
<dbReference type="InterPro" id="IPR001387">
    <property type="entry name" value="Cro/C1-type_HTH"/>
</dbReference>
<dbReference type="InterPro" id="IPR043917">
    <property type="entry name" value="DUF5753"/>
</dbReference>
<gene>
    <name evidence="2" type="ORF">ACFOVU_17390</name>
</gene>
<dbReference type="EMBL" id="JBHSBH010000010">
    <property type="protein sequence ID" value="MFC3997712.1"/>
    <property type="molecule type" value="Genomic_DNA"/>
</dbReference>
<evidence type="ECO:0000313" key="2">
    <source>
        <dbReference type="EMBL" id="MFC3997712.1"/>
    </source>
</evidence>
<evidence type="ECO:0000313" key="3">
    <source>
        <dbReference type="Proteomes" id="UP001595847"/>
    </source>
</evidence>
<evidence type="ECO:0000259" key="1">
    <source>
        <dbReference type="SMART" id="SM00530"/>
    </source>
</evidence>
<protein>
    <submittedName>
        <fullName evidence="2">Helix-turn-helix transcriptional regulator</fullName>
    </submittedName>
</protein>
<name>A0ABV8FPC7_9ACTN</name>
<organism evidence="2 3">
    <name type="scientific">Nocardiopsis sediminis</name>
    <dbReference type="NCBI Taxonomy" id="1778267"/>
    <lineage>
        <taxon>Bacteria</taxon>
        <taxon>Bacillati</taxon>
        <taxon>Actinomycetota</taxon>
        <taxon>Actinomycetes</taxon>
        <taxon>Streptosporangiales</taxon>
        <taxon>Nocardiopsidaceae</taxon>
        <taxon>Nocardiopsis</taxon>
    </lineage>
</organism>
<dbReference type="Gene3D" id="1.10.260.40">
    <property type="entry name" value="lambda repressor-like DNA-binding domains"/>
    <property type="match status" value="1"/>
</dbReference>
<dbReference type="Pfam" id="PF13560">
    <property type="entry name" value="HTH_31"/>
    <property type="match status" value="1"/>
</dbReference>
<dbReference type="InterPro" id="IPR010982">
    <property type="entry name" value="Lambda_DNA-bd_dom_sf"/>
</dbReference>
<dbReference type="SUPFAM" id="SSF47413">
    <property type="entry name" value="lambda repressor-like DNA-binding domains"/>
    <property type="match status" value="1"/>
</dbReference>
<proteinExistence type="predicted"/>
<dbReference type="SMART" id="SM00530">
    <property type="entry name" value="HTH_XRE"/>
    <property type="match status" value="1"/>
</dbReference>
<feature type="domain" description="HTH cro/C1-type" evidence="1">
    <location>
        <begin position="6"/>
        <end position="61"/>
    </location>
</feature>